<dbReference type="SUPFAM" id="SSF53822">
    <property type="entry name" value="Periplasmic binding protein-like I"/>
    <property type="match status" value="1"/>
</dbReference>
<sequence length="353" mass="38013">MARRRQSVTIKHVAADAGVSLQTVSRVINNEPNVRPAMKERVQASIDKLGYVPSIAAQRMSGSRSYLILAINDRDLTIADWRAREGRDWVDQMLLGGMLTCAEHGYRMLIELVDTHSDHVERELGAALAALQPDGVILTPPHSENPLITGLLAERGIPFARIGSKQDGPGIAMTMGDTHNAQLATDHLIELGHERIGFIAGPKEFSLAGWRIEGWEKTMADAGLPTDGLCERGDFGFESGILAASNLLDAAEPPTAIIASSDQMALATIEVARKRGLDIPRDLSLVSFDNSPIVRFTQPPLTAVDQPISATIARAVELLIEARKKAPPKEPVSVHGELVVRGSTAGPGRRGDS</sequence>
<dbReference type="InterPro" id="IPR000843">
    <property type="entry name" value="HTH_LacI"/>
</dbReference>
<dbReference type="PANTHER" id="PTHR30146:SF153">
    <property type="entry name" value="LACTOSE OPERON REPRESSOR"/>
    <property type="match status" value="1"/>
</dbReference>
<evidence type="ECO:0000313" key="6">
    <source>
        <dbReference type="EMBL" id="QZD88917.1"/>
    </source>
</evidence>
<dbReference type="Pfam" id="PF13377">
    <property type="entry name" value="Peripla_BP_3"/>
    <property type="match status" value="1"/>
</dbReference>
<organism evidence="6 7">
    <name type="scientific">Qipengyuania aurantiaca</name>
    <dbReference type="NCBI Taxonomy" id="2867233"/>
    <lineage>
        <taxon>Bacteria</taxon>
        <taxon>Pseudomonadati</taxon>
        <taxon>Pseudomonadota</taxon>
        <taxon>Alphaproteobacteria</taxon>
        <taxon>Sphingomonadales</taxon>
        <taxon>Erythrobacteraceae</taxon>
        <taxon>Qipengyuania</taxon>
    </lineage>
</organism>
<dbReference type="CDD" id="cd01392">
    <property type="entry name" value="HTH_LacI"/>
    <property type="match status" value="1"/>
</dbReference>
<feature type="region of interest" description="Disordered" evidence="4">
    <location>
        <begin position="326"/>
        <end position="353"/>
    </location>
</feature>
<protein>
    <submittedName>
        <fullName evidence="6">LacI family DNA-binding transcriptional regulator</fullName>
    </submittedName>
</protein>
<feature type="domain" description="HTH lacI-type" evidence="5">
    <location>
        <begin position="8"/>
        <end position="62"/>
    </location>
</feature>
<dbReference type="Pfam" id="PF00356">
    <property type="entry name" value="LacI"/>
    <property type="match status" value="1"/>
</dbReference>
<evidence type="ECO:0000256" key="1">
    <source>
        <dbReference type="ARBA" id="ARBA00023015"/>
    </source>
</evidence>
<keyword evidence="3" id="KW-0804">Transcription</keyword>
<dbReference type="CDD" id="cd01545">
    <property type="entry name" value="PBP1_SalR"/>
    <property type="match status" value="1"/>
</dbReference>
<dbReference type="PROSITE" id="PS50932">
    <property type="entry name" value="HTH_LACI_2"/>
    <property type="match status" value="1"/>
</dbReference>
<dbReference type="InterPro" id="IPR028082">
    <property type="entry name" value="Peripla_BP_I"/>
</dbReference>
<accession>A0ABX8ZIW8</accession>
<proteinExistence type="predicted"/>
<dbReference type="Gene3D" id="3.40.50.2300">
    <property type="match status" value="2"/>
</dbReference>
<dbReference type="InterPro" id="IPR046335">
    <property type="entry name" value="LacI/GalR-like_sensor"/>
</dbReference>
<evidence type="ECO:0000313" key="7">
    <source>
        <dbReference type="Proteomes" id="UP000824281"/>
    </source>
</evidence>
<dbReference type="GO" id="GO:0003677">
    <property type="term" value="F:DNA binding"/>
    <property type="evidence" value="ECO:0007669"/>
    <property type="project" value="UniProtKB-KW"/>
</dbReference>
<dbReference type="PANTHER" id="PTHR30146">
    <property type="entry name" value="LACI-RELATED TRANSCRIPTIONAL REPRESSOR"/>
    <property type="match status" value="1"/>
</dbReference>
<dbReference type="InterPro" id="IPR010982">
    <property type="entry name" value="Lambda_DNA-bd_dom_sf"/>
</dbReference>
<evidence type="ECO:0000256" key="3">
    <source>
        <dbReference type="ARBA" id="ARBA00023163"/>
    </source>
</evidence>
<dbReference type="Proteomes" id="UP000824281">
    <property type="component" value="Chromosome"/>
</dbReference>
<dbReference type="EMBL" id="CP081295">
    <property type="protein sequence ID" value="QZD88917.1"/>
    <property type="molecule type" value="Genomic_DNA"/>
</dbReference>
<keyword evidence="1" id="KW-0805">Transcription regulation</keyword>
<dbReference type="Gene3D" id="1.10.260.40">
    <property type="entry name" value="lambda repressor-like DNA-binding domains"/>
    <property type="match status" value="1"/>
</dbReference>
<keyword evidence="2 6" id="KW-0238">DNA-binding</keyword>
<evidence type="ECO:0000259" key="5">
    <source>
        <dbReference type="PROSITE" id="PS50932"/>
    </source>
</evidence>
<evidence type="ECO:0000256" key="2">
    <source>
        <dbReference type="ARBA" id="ARBA00023125"/>
    </source>
</evidence>
<name>A0ABX8ZIW8_9SPHN</name>
<dbReference type="SMART" id="SM00354">
    <property type="entry name" value="HTH_LACI"/>
    <property type="match status" value="1"/>
</dbReference>
<dbReference type="SUPFAM" id="SSF47413">
    <property type="entry name" value="lambda repressor-like DNA-binding domains"/>
    <property type="match status" value="1"/>
</dbReference>
<reference evidence="6 7" key="1">
    <citation type="submission" date="2021-08" db="EMBL/GenBank/DDBJ databases">
        <title>Comparative Genomics Analysis of the Genus Qipengyuania Reveals Extensive Genetic Diversity and Metabolic Versatility, Including the Description of Fifteen Novel Species.</title>
        <authorList>
            <person name="Liu Y."/>
        </authorList>
    </citation>
    <scope>NUCLEOTIDE SEQUENCE [LARGE SCALE GENOMIC DNA]</scope>
    <source>
        <strain evidence="6 7">1NDH13</strain>
    </source>
</reference>
<evidence type="ECO:0000256" key="4">
    <source>
        <dbReference type="SAM" id="MobiDB-lite"/>
    </source>
</evidence>
<gene>
    <name evidence="6" type="ORF">K3148_08645</name>
</gene>
<keyword evidence="7" id="KW-1185">Reference proteome</keyword>
<dbReference type="RefSeq" id="WP_221424427.1">
    <property type="nucleotide sequence ID" value="NZ_CP081295.1"/>
</dbReference>